<feature type="compositionally biased region" description="Basic and acidic residues" evidence="10">
    <location>
        <begin position="174"/>
        <end position="183"/>
    </location>
</feature>
<feature type="compositionally biased region" description="Polar residues" evidence="10">
    <location>
        <begin position="1117"/>
        <end position="1129"/>
    </location>
</feature>
<dbReference type="GO" id="GO:0005685">
    <property type="term" value="C:U1 snRNP"/>
    <property type="evidence" value="ECO:0007669"/>
    <property type="project" value="TreeGrafter"/>
</dbReference>
<comment type="subcellular location">
    <subcellularLocation>
        <location evidence="2">Nucleus</location>
    </subcellularLocation>
</comment>
<feature type="region of interest" description="Disordered" evidence="10">
    <location>
        <begin position="1"/>
        <end position="61"/>
    </location>
</feature>
<evidence type="ECO:0000256" key="1">
    <source>
        <dbReference type="ARBA" id="ARBA00003777"/>
    </source>
</evidence>
<dbReference type="STRING" id="7375.A0A0L0CBV5"/>
<dbReference type="FunFam" id="1.25.40.10:FF:000063">
    <property type="entry name" value="Pre-mRNA processing factor 39"/>
    <property type="match status" value="1"/>
</dbReference>
<dbReference type="PANTHER" id="PTHR17204:SF5">
    <property type="entry name" value="PRE-MRNA-PROCESSING FACTOR 39"/>
    <property type="match status" value="1"/>
</dbReference>
<feature type="region of interest" description="Disordered" evidence="10">
    <location>
        <begin position="697"/>
        <end position="788"/>
    </location>
</feature>
<feature type="compositionally biased region" description="Polar residues" evidence="10">
    <location>
        <begin position="394"/>
        <end position="403"/>
    </location>
</feature>
<proteinExistence type="inferred from homology"/>
<feature type="compositionally biased region" description="Basic and acidic residues" evidence="10">
    <location>
        <begin position="713"/>
        <end position="757"/>
    </location>
</feature>
<feature type="compositionally biased region" description="Polar residues" evidence="10">
    <location>
        <begin position="86"/>
        <end position="98"/>
    </location>
</feature>
<dbReference type="GO" id="GO:0071004">
    <property type="term" value="C:U2-type prespliceosome"/>
    <property type="evidence" value="ECO:0007669"/>
    <property type="project" value="TreeGrafter"/>
</dbReference>
<dbReference type="Pfam" id="PF23241">
    <property type="entry name" value="HAT_PRP39_C"/>
    <property type="match status" value="1"/>
</dbReference>
<dbReference type="EMBL" id="JRES01000634">
    <property type="protein sequence ID" value="KNC29735.1"/>
    <property type="molecule type" value="Genomic_DNA"/>
</dbReference>
<dbReference type="Gene3D" id="1.25.40.10">
    <property type="entry name" value="Tetratricopeptide repeat domain"/>
    <property type="match status" value="2"/>
</dbReference>
<dbReference type="InterPro" id="IPR011990">
    <property type="entry name" value="TPR-like_helical_dom_sf"/>
</dbReference>
<sequence>MASTGEEENVLQENSGRRTRSSRRVSGTQPVSSPVPRTTRRSKKQEQLTEQEELVHESTIDAEQTNIIQEMLAEAAQGNIMDSAGAQGNASSSHQGGQEQEIIEEDIVEEIISTEGDECVVYEEQVIEEIYENVHEENHENIAANSDANLDEKSSSFPFATEEVGQSETSEDLNEQRESKEENNEAENQGTQENSLLASLVGDNANSLPSVGCGAESEKEHFESKVLEENCEKLDSEDSLSEPAIAEDVPIASGSDDTMVNTEVISEDELPPPTKPEINDAEEVSDEELPAPQRAELPADAEVISEDELPVTSTLGEDQKDSPTGKKRKAELPPDAEVISEDELPAGEKQSPMSVKSDEQTGNVSHKKRKAELPSDAEVISEDELPVSSAAGEKQSQSPSGNAEHNESSLSRKKRKAESRGTSSEKKLEGNSSKKDEQYNPMSPTSESNDSTPMEKKAKLEETEHKEKRKDKEREKEKDGSSSSSSKDKDKEREKDKDKEKERKKLPDLDKYWRAVKDDPADFTGWTYLLQYVDNESDAEAAREAYDAFLSHYPYCYGYWRKYADYEKRKGIKANCNAVFERGLEAIPLSVDLWIHYLAHVKSNHSDDEDYIRSQFERAVESCGLEFRSDKLWDAYLKWENEGKRYQNMVKIYDRLIAIPTQGYSGHFDNFQDLINQHSITSTITAEEIKKIRTELKESASATKSRSKSKRGSSKDKDTETKDKDKEKEKEKDKDKEKDKEGSDNDKDKENSDKVSNDEVTDNESNADAMVTEEDTKTPKSTEDLSDLSTLTEEEIHAIKDKIISLRRKIHKSTVSAITARWTFEEGIKRPYFHVKPLERCQLKNWKDYLDFEIEKGDRKRILVLFERCLIACALYDEFWLKMIRYLETIIDQPGIPAIASDVYRRACEIHHPDKPSLHLMWAAFEECQNNFDRAAEILVNLEKRVPNLLQVAYRRINVERRRGDYEKCKTLYEHYINTAKNKNIAGSLAIKYARFLNKICQDLEGGLKVLRQALDKDSANTRVALQMIDLALQRTAVDEDEVVLIMDKFMARENIEPEQKVLFAQRKVEFLEDFGSSAKGLQDAQRALQLALNKANEAKKKRENSPSRKSGHKDASSISTSTQSAYNNGSSAATSGYNYGSGSSAAYYGQQNSSSSGSYPQQQQSYDSYYNHWQYNTGYSGYGQWSGYSNYY</sequence>
<evidence type="ECO:0000256" key="6">
    <source>
        <dbReference type="ARBA" id="ARBA00023242"/>
    </source>
</evidence>
<feature type="compositionally biased region" description="Basic and acidic residues" evidence="10">
    <location>
        <begin position="216"/>
        <end position="236"/>
    </location>
</feature>
<evidence type="ECO:0000313" key="12">
    <source>
        <dbReference type="Proteomes" id="UP000037069"/>
    </source>
</evidence>
<keyword evidence="5" id="KW-0508">mRNA splicing</keyword>
<feature type="compositionally biased region" description="Acidic residues" evidence="10">
    <location>
        <begin position="279"/>
        <end position="289"/>
    </location>
</feature>
<dbReference type="OMA" id="SMDKVEM"/>
<dbReference type="PANTHER" id="PTHR17204">
    <property type="entry name" value="PRE-MRNA PROCESSING PROTEIN PRP39-RELATED"/>
    <property type="match status" value="1"/>
</dbReference>
<gene>
    <name evidence="11" type="ORF">FF38_05239</name>
</gene>
<dbReference type="OrthoDB" id="10265668at2759"/>
<evidence type="ECO:0000256" key="10">
    <source>
        <dbReference type="SAM" id="MobiDB-lite"/>
    </source>
</evidence>
<keyword evidence="6" id="KW-0539">Nucleus</keyword>
<feature type="compositionally biased region" description="Basic and acidic residues" evidence="10">
    <location>
        <begin position="453"/>
        <end position="503"/>
    </location>
</feature>
<evidence type="ECO:0000256" key="4">
    <source>
        <dbReference type="ARBA" id="ARBA00022737"/>
    </source>
</evidence>
<evidence type="ECO:0000313" key="11">
    <source>
        <dbReference type="EMBL" id="KNC29735.1"/>
    </source>
</evidence>
<evidence type="ECO:0000256" key="5">
    <source>
        <dbReference type="ARBA" id="ARBA00023187"/>
    </source>
</evidence>
<dbReference type="GO" id="GO:0030627">
    <property type="term" value="F:pre-mRNA 5'-splice site binding"/>
    <property type="evidence" value="ECO:0007669"/>
    <property type="project" value="TreeGrafter"/>
</dbReference>
<evidence type="ECO:0000256" key="3">
    <source>
        <dbReference type="ARBA" id="ARBA00022664"/>
    </source>
</evidence>
<dbReference type="SUPFAM" id="SSF48452">
    <property type="entry name" value="TPR-like"/>
    <property type="match status" value="2"/>
</dbReference>
<dbReference type="Proteomes" id="UP000037069">
    <property type="component" value="Unassembled WGS sequence"/>
</dbReference>
<comment type="function">
    <text evidence="1">Involved in pre-mRNA splicing.</text>
</comment>
<dbReference type="SMART" id="SM00386">
    <property type="entry name" value="HAT"/>
    <property type="match status" value="6"/>
</dbReference>
<evidence type="ECO:0000256" key="7">
    <source>
        <dbReference type="ARBA" id="ARBA00038019"/>
    </source>
</evidence>
<reference evidence="11 12" key="1">
    <citation type="journal article" date="2015" name="Nat. Commun.">
        <title>Lucilia cuprina genome unlocks parasitic fly biology to underpin future interventions.</title>
        <authorList>
            <person name="Anstead C.A."/>
            <person name="Korhonen P.K."/>
            <person name="Young N.D."/>
            <person name="Hall R.S."/>
            <person name="Jex A.R."/>
            <person name="Murali S.C."/>
            <person name="Hughes D.S."/>
            <person name="Lee S.F."/>
            <person name="Perry T."/>
            <person name="Stroehlein A.J."/>
            <person name="Ansell B.R."/>
            <person name="Breugelmans B."/>
            <person name="Hofmann A."/>
            <person name="Qu J."/>
            <person name="Dugan S."/>
            <person name="Lee S.L."/>
            <person name="Chao H."/>
            <person name="Dinh H."/>
            <person name="Han Y."/>
            <person name="Doddapaneni H.V."/>
            <person name="Worley K.C."/>
            <person name="Muzny D.M."/>
            <person name="Ioannidis P."/>
            <person name="Waterhouse R.M."/>
            <person name="Zdobnov E.M."/>
            <person name="James P.J."/>
            <person name="Bagnall N.H."/>
            <person name="Kotze A.C."/>
            <person name="Gibbs R.A."/>
            <person name="Richards S."/>
            <person name="Batterham P."/>
            <person name="Gasser R.B."/>
        </authorList>
    </citation>
    <scope>NUCLEOTIDE SEQUENCE [LARGE SCALE GENOMIC DNA]</scope>
    <source>
        <strain evidence="11 12">LS</strain>
        <tissue evidence="11">Full body</tissue>
    </source>
</reference>
<dbReference type="AlphaFoldDB" id="A0A0L0CBV5"/>
<feature type="compositionally biased region" description="Acidic residues" evidence="10">
    <location>
        <begin position="1"/>
        <end position="10"/>
    </location>
</feature>
<evidence type="ECO:0000256" key="2">
    <source>
        <dbReference type="ARBA" id="ARBA00004123"/>
    </source>
</evidence>
<feature type="region of interest" description="Disordered" evidence="10">
    <location>
        <begin position="142"/>
        <end position="503"/>
    </location>
</feature>
<evidence type="ECO:0000256" key="9">
    <source>
        <dbReference type="ARBA" id="ARBA00080852"/>
    </source>
</evidence>
<dbReference type="InterPro" id="IPR059164">
    <property type="entry name" value="HAT_PRP39_C"/>
</dbReference>
<feature type="region of interest" description="Disordered" evidence="10">
    <location>
        <begin position="78"/>
        <end position="102"/>
    </location>
</feature>
<organism evidence="11 12">
    <name type="scientific">Lucilia cuprina</name>
    <name type="common">Green bottle fly</name>
    <name type="synonym">Australian sheep blowfly</name>
    <dbReference type="NCBI Taxonomy" id="7375"/>
    <lineage>
        <taxon>Eukaryota</taxon>
        <taxon>Metazoa</taxon>
        <taxon>Ecdysozoa</taxon>
        <taxon>Arthropoda</taxon>
        <taxon>Hexapoda</taxon>
        <taxon>Insecta</taxon>
        <taxon>Pterygota</taxon>
        <taxon>Neoptera</taxon>
        <taxon>Endopterygota</taxon>
        <taxon>Diptera</taxon>
        <taxon>Brachycera</taxon>
        <taxon>Muscomorpha</taxon>
        <taxon>Oestroidea</taxon>
        <taxon>Calliphoridae</taxon>
        <taxon>Luciliinae</taxon>
        <taxon>Lucilia</taxon>
    </lineage>
</organism>
<feature type="compositionally biased region" description="Polar residues" evidence="10">
    <location>
        <begin position="440"/>
        <end position="452"/>
    </location>
</feature>
<keyword evidence="3" id="KW-0507">mRNA processing</keyword>
<dbReference type="GO" id="GO:0000395">
    <property type="term" value="P:mRNA 5'-splice site recognition"/>
    <property type="evidence" value="ECO:0007669"/>
    <property type="project" value="TreeGrafter"/>
</dbReference>
<keyword evidence="4" id="KW-0677">Repeat</keyword>
<feature type="compositionally biased region" description="Basic and acidic residues" evidence="10">
    <location>
        <begin position="423"/>
        <end position="438"/>
    </location>
</feature>
<evidence type="ECO:0000256" key="8">
    <source>
        <dbReference type="ARBA" id="ARBA00067962"/>
    </source>
</evidence>
<feature type="compositionally biased region" description="Basic and acidic residues" evidence="10">
    <location>
        <begin position="774"/>
        <end position="783"/>
    </location>
</feature>
<dbReference type="GO" id="GO:0000243">
    <property type="term" value="C:commitment complex"/>
    <property type="evidence" value="ECO:0007669"/>
    <property type="project" value="TreeGrafter"/>
</dbReference>
<dbReference type="Pfam" id="PF23240">
    <property type="entry name" value="HAT_PRP39_N"/>
    <property type="match status" value="1"/>
</dbReference>
<feature type="compositionally biased region" description="Basic and acidic residues" evidence="10">
    <location>
        <begin position="1097"/>
        <end position="1107"/>
    </location>
</feature>
<keyword evidence="12" id="KW-1185">Reference proteome</keyword>
<feature type="region of interest" description="Disordered" evidence="10">
    <location>
        <begin position="1096"/>
        <end position="1130"/>
    </location>
</feature>
<accession>A0A0L0CBV5</accession>
<protein>
    <recommendedName>
        <fullName evidence="8">Pre-mRNA-processing factor 39</fullName>
    </recommendedName>
    <alternativeName>
        <fullName evidence="9">PRP39 homolog</fullName>
    </alternativeName>
</protein>
<name>A0A0L0CBV5_LUCCU</name>
<feature type="compositionally biased region" description="Polar residues" evidence="10">
    <location>
        <begin position="255"/>
        <end position="264"/>
    </location>
</feature>
<dbReference type="InterPro" id="IPR003107">
    <property type="entry name" value="HAT"/>
</dbReference>
<comment type="caution">
    <text evidence="11">The sequence shown here is derived from an EMBL/GenBank/DDBJ whole genome shotgun (WGS) entry which is preliminary data.</text>
</comment>
<dbReference type="FunFam" id="1.25.40.10:FF:000091">
    <property type="entry name" value="Pre-mRNA-processing factor 39"/>
    <property type="match status" value="1"/>
</dbReference>
<comment type="similarity">
    <text evidence="7">Belongs to the PRP39 family.</text>
</comment>
<feature type="compositionally biased region" description="Polar residues" evidence="10">
    <location>
        <begin position="186"/>
        <end position="197"/>
    </location>
</feature>